<sequence length="151" mass="16753">MTKIDVHLRHGDIVVVADGSKALLLVNEGDVPSPSLKTQQVLNLDNPPTHEKGTERPGHFDKGSRSRRGAFEARDLHEDAEDAFSAQIAEMLDHLAPEIIQTRVVVVAPPRMLGRLRHHLSETVRGCVVAELDRDLTNWPITEIETLFSGQ</sequence>
<feature type="region of interest" description="Disordered" evidence="1">
    <location>
        <begin position="33"/>
        <end position="70"/>
    </location>
</feature>
<comment type="caution">
    <text evidence="2">The sequence shown here is derived from an EMBL/GenBank/DDBJ whole genome shotgun (WGS) entry which is preliminary data.</text>
</comment>
<dbReference type="Pfam" id="PF18856">
    <property type="entry name" value="baeRF_family12"/>
    <property type="match status" value="1"/>
</dbReference>
<evidence type="ECO:0000256" key="1">
    <source>
        <dbReference type="SAM" id="MobiDB-lite"/>
    </source>
</evidence>
<proteinExistence type="predicted"/>
<evidence type="ECO:0000313" key="3">
    <source>
        <dbReference type="Proteomes" id="UP000609531"/>
    </source>
</evidence>
<dbReference type="RefSeq" id="WP_198882494.1">
    <property type="nucleotide sequence ID" value="NZ_JAEKJA010000010.1"/>
</dbReference>
<accession>A0A934MH53</accession>
<organism evidence="2 3">
    <name type="scientific">Acuticoccus mangrovi</name>
    <dbReference type="NCBI Taxonomy" id="2796142"/>
    <lineage>
        <taxon>Bacteria</taxon>
        <taxon>Pseudomonadati</taxon>
        <taxon>Pseudomonadota</taxon>
        <taxon>Alphaproteobacteria</taxon>
        <taxon>Hyphomicrobiales</taxon>
        <taxon>Amorphaceae</taxon>
        <taxon>Acuticoccus</taxon>
    </lineage>
</organism>
<reference evidence="2" key="1">
    <citation type="submission" date="2020-12" db="EMBL/GenBank/DDBJ databases">
        <title>Bacterial taxonomy.</title>
        <authorList>
            <person name="Pan X."/>
        </authorList>
    </citation>
    <scope>NUCLEOTIDE SEQUENCE</scope>
    <source>
        <strain evidence="2">B2012</strain>
    </source>
</reference>
<name>A0A934MH53_9HYPH</name>
<dbReference type="InterPro" id="IPR041374">
    <property type="entry name" value="BaeRF_family12"/>
</dbReference>
<evidence type="ECO:0000313" key="2">
    <source>
        <dbReference type="EMBL" id="MBJ3776590.1"/>
    </source>
</evidence>
<protein>
    <submittedName>
        <fullName evidence="2">Host attachment protein</fullName>
    </submittedName>
</protein>
<dbReference type="Proteomes" id="UP000609531">
    <property type="component" value="Unassembled WGS sequence"/>
</dbReference>
<dbReference type="EMBL" id="JAEKJA010000010">
    <property type="protein sequence ID" value="MBJ3776590.1"/>
    <property type="molecule type" value="Genomic_DNA"/>
</dbReference>
<gene>
    <name evidence="2" type="ORF">JCR33_12870</name>
</gene>
<feature type="compositionally biased region" description="Basic and acidic residues" evidence="1">
    <location>
        <begin position="48"/>
        <end position="70"/>
    </location>
</feature>
<keyword evidence="3" id="KW-1185">Reference proteome</keyword>
<dbReference type="AlphaFoldDB" id="A0A934MH53"/>